<proteinExistence type="predicted"/>
<feature type="transmembrane region" description="Helical" evidence="2">
    <location>
        <begin position="222"/>
        <end position="240"/>
    </location>
</feature>
<feature type="transmembrane region" description="Helical" evidence="2">
    <location>
        <begin position="140"/>
        <end position="160"/>
    </location>
</feature>
<feature type="transmembrane region" description="Helical" evidence="2">
    <location>
        <begin position="111"/>
        <end position="128"/>
    </location>
</feature>
<feature type="region of interest" description="Disordered" evidence="1">
    <location>
        <begin position="442"/>
        <end position="476"/>
    </location>
</feature>
<feature type="transmembrane region" description="Helical" evidence="2">
    <location>
        <begin position="285"/>
        <end position="308"/>
    </location>
</feature>
<dbReference type="Gene3D" id="1.20.1530.20">
    <property type="match status" value="1"/>
</dbReference>
<evidence type="ECO:0000256" key="1">
    <source>
        <dbReference type="SAM" id="MobiDB-lite"/>
    </source>
</evidence>
<dbReference type="PANTHER" id="PTHR18640">
    <property type="entry name" value="SOLUTE CARRIER FAMILY 10 MEMBER 7"/>
    <property type="match status" value="1"/>
</dbReference>
<evidence type="ECO:0000313" key="4">
    <source>
        <dbReference type="Proteomes" id="UP000242814"/>
    </source>
</evidence>
<name>A0A1D2J9U8_PARBR</name>
<feature type="transmembrane region" description="Helical" evidence="2">
    <location>
        <begin position="39"/>
        <end position="59"/>
    </location>
</feature>
<accession>A0A1D2J9U8</accession>
<feature type="transmembrane region" description="Helical" evidence="2">
    <location>
        <begin position="71"/>
        <end position="91"/>
    </location>
</feature>
<dbReference type="InterPro" id="IPR016833">
    <property type="entry name" value="Put_Na-Bile_cotransptr"/>
</dbReference>
<organism evidence="3 4">
    <name type="scientific">Paracoccidioides brasiliensis</name>
    <dbReference type="NCBI Taxonomy" id="121759"/>
    <lineage>
        <taxon>Eukaryota</taxon>
        <taxon>Fungi</taxon>
        <taxon>Dikarya</taxon>
        <taxon>Ascomycota</taxon>
        <taxon>Pezizomycotina</taxon>
        <taxon>Eurotiomycetes</taxon>
        <taxon>Eurotiomycetidae</taxon>
        <taxon>Onygenales</taxon>
        <taxon>Ajellomycetaceae</taxon>
        <taxon>Paracoccidioides</taxon>
    </lineage>
</organism>
<dbReference type="AlphaFoldDB" id="A0A1D2J9U8"/>
<gene>
    <name evidence="3" type="ORF">ACO22_05633</name>
</gene>
<dbReference type="VEuPathDB" id="FungiDB:PABG_02588"/>
<feature type="transmembrane region" description="Helical" evidence="2">
    <location>
        <begin position="172"/>
        <end position="192"/>
    </location>
</feature>
<dbReference type="Pfam" id="PF13593">
    <property type="entry name" value="SBF_like"/>
    <property type="match status" value="1"/>
</dbReference>
<keyword evidence="2" id="KW-0472">Membrane</keyword>
<dbReference type="Proteomes" id="UP000242814">
    <property type="component" value="Unassembled WGS sequence"/>
</dbReference>
<evidence type="ECO:0000256" key="2">
    <source>
        <dbReference type="SAM" id="Phobius"/>
    </source>
</evidence>
<sequence>MAEQRKQTQVSIMASRSISAAPVQQEAKRPSLPTHIAKFILHQWLIIGFGLACLLAYLFPEVAKHGGIIKAEYSILYGAVAFIFLMSGLSIAKDKLLKHVLNYRLHVKTQAVSFLMIPAIMCGLVRLIDVTDHAGKIDRAVLAGYIVLSCLPTTIASNVVMTRAAGGDEAAALLEVFLANVLGPFITPGWAVTLMPRTTAFEVWQESNKDLKGMYESVFKRLGLSVFLPLVVGQAVRWLWAEKTVWAMQKLHLAKLSTVCLILVIWASFSTCFSTGALKSLSSQTLIFIMLLNVSFYIALTGISFLIAHPPSALVPRQKRPSTAMLATTTSTTAKLKSLPHALLACLINQSPPVETIAICFCGPAKTTSLGIPMVYAMYPTVDLLLVAKLTVPVILYTTEQVFCAHFMVRIFKWWGKKREAEWKEKERGEALAGCDLERVSPNLKTGSETSGIIRGERNGVSADAERGEEQLKEIG</sequence>
<dbReference type="VEuPathDB" id="FungiDB:PADG_01019"/>
<evidence type="ECO:0000313" key="3">
    <source>
        <dbReference type="EMBL" id="ODH21612.1"/>
    </source>
</evidence>
<dbReference type="InterPro" id="IPR038770">
    <property type="entry name" value="Na+/solute_symporter_sf"/>
</dbReference>
<comment type="caution">
    <text evidence="3">The sequence shown here is derived from an EMBL/GenBank/DDBJ whole genome shotgun (WGS) entry which is preliminary data.</text>
</comment>
<dbReference type="PANTHER" id="PTHR18640:SF5">
    <property type="entry name" value="SODIUM_BILE ACID COTRANSPORTER 7"/>
    <property type="match status" value="1"/>
</dbReference>
<feature type="transmembrane region" description="Helical" evidence="2">
    <location>
        <begin position="252"/>
        <end position="273"/>
    </location>
</feature>
<keyword evidence="2" id="KW-1133">Transmembrane helix</keyword>
<reference evidence="3 4" key="1">
    <citation type="submission" date="2016-06" db="EMBL/GenBank/DDBJ databases">
        <authorList>
            <person name="Kjaerup R.B."/>
            <person name="Dalgaard T.S."/>
            <person name="Juul-Madsen H.R."/>
        </authorList>
    </citation>
    <scope>NUCLEOTIDE SEQUENCE [LARGE SCALE GENOMIC DNA]</scope>
    <source>
        <strain evidence="3 4">Pb300</strain>
    </source>
</reference>
<feature type="compositionally biased region" description="Basic and acidic residues" evidence="1">
    <location>
        <begin position="464"/>
        <end position="476"/>
    </location>
</feature>
<keyword evidence="2" id="KW-0812">Transmembrane</keyword>
<dbReference type="EMBL" id="LZYO01000259">
    <property type="protein sequence ID" value="ODH21612.1"/>
    <property type="molecule type" value="Genomic_DNA"/>
</dbReference>
<dbReference type="GO" id="GO:0005886">
    <property type="term" value="C:plasma membrane"/>
    <property type="evidence" value="ECO:0007669"/>
    <property type="project" value="TreeGrafter"/>
</dbReference>
<protein>
    <submittedName>
        <fullName evidence="3">Uncharacterized protein</fullName>
    </submittedName>
</protein>